<dbReference type="Pfam" id="PF11991">
    <property type="entry name" value="Trp_DMAT"/>
    <property type="match status" value="1"/>
</dbReference>
<reference evidence="4" key="1">
    <citation type="journal article" date="2017" name="Nat. Microbiol.">
        <title>Global analysis of biosynthetic gene clusters reveals vast potential of secondary metabolite production in Penicillium species.</title>
        <authorList>
            <person name="Nielsen J.C."/>
            <person name="Grijseels S."/>
            <person name="Prigent S."/>
            <person name="Ji B."/>
            <person name="Dainat J."/>
            <person name="Nielsen K.F."/>
            <person name="Frisvad J.C."/>
            <person name="Workman M."/>
            <person name="Nielsen J."/>
        </authorList>
    </citation>
    <scope>NUCLEOTIDE SEQUENCE [LARGE SCALE GENOMIC DNA]</scope>
    <source>
        <strain evidence="4">IBT 11843</strain>
    </source>
</reference>
<dbReference type="Proteomes" id="UP000191522">
    <property type="component" value="Unassembled WGS sequence"/>
</dbReference>
<keyword evidence="4" id="KW-1185">Reference proteome</keyword>
<dbReference type="PANTHER" id="PTHR40627:SF3">
    <property type="entry name" value="PRENYLTRANSFERASE ASQH2-RELATED"/>
    <property type="match status" value="1"/>
</dbReference>
<comment type="similarity">
    <text evidence="1">Belongs to the tryptophan dimethylallyltransferase family.</text>
</comment>
<dbReference type="AlphaFoldDB" id="A0A1V6PCS4"/>
<dbReference type="EMBL" id="MDYL01000009">
    <property type="protein sequence ID" value="OQD74811.1"/>
    <property type="molecule type" value="Genomic_DNA"/>
</dbReference>
<evidence type="ECO:0000313" key="3">
    <source>
        <dbReference type="EMBL" id="OQD74811.1"/>
    </source>
</evidence>
<dbReference type="OrthoDB" id="5392033at2759"/>
<dbReference type="GO" id="GO:0009820">
    <property type="term" value="P:alkaloid metabolic process"/>
    <property type="evidence" value="ECO:0007669"/>
    <property type="project" value="InterPro"/>
</dbReference>
<comment type="caution">
    <text evidence="3">The sequence shown here is derived from an EMBL/GenBank/DDBJ whole genome shotgun (WGS) entry which is preliminary data.</text>
</comment>
<dbReference type="CDD" id="cd13929">
    <property type="entry name" value="PT-DMATS_CymD"/>
    <property type="match status" value="1"/>
</dbReference>
<evidence type="ECO:0000256" key="1">
    <source>
        <dbReference type="ARBA" id="ARBA00010209"/>
    </source>
</evidence>
<keyword evidence="2" id="KW-0808">Transferase</keyword>
<gene>
    <name evidence="3" type="ORF">PENDEC_c009G00316</name>
</gene>
<dbReference type="OMA" id="GFLAWDC"/>
<dbReference type="InterPro" id="IPR033964">
    <property type="entry name" value="ABBA"/>
</dbReference>
<evidence type="ECO:0000313" key="4">
    <source>
        <dbReference type="Proteomes" id="UP000191522"/>
    </source>
</evidence>
<evidence type="ECO:0000256" key="2">
    <source>
        <dbReference type="ARBA" id="ARBA00022679"/>
    </source>
</evidence>
<name>A0A1V6PCS4_PENDC</name>
<dbReference type="PANTHER" id="PTHR40627">
    <property type="entry name" value="INDOLE PRENYLTRANSFERASE TDIB-RELATED"/>
    <property type="match status" value="1"/>
</dbReference>
<evidence type="ECO:0008006" key="5">
    <source>
        <dbReference type="Google" id="ProtNLM"/>
    </source>
</evidence>
<dbReference type="SFLD" id="SFLDS00036">
    <property type="entry name" value="Aromatic_Prenyltransferase"/>
    <property type="match status" value="1"/>
</dbReference>
<proteinExistence type="inferred from homology"/>
<protein>
    <recommendedName>
        <fullName evidence="5">Dimethylallyl tryptophan synthase</fullName>
    </recommendedName>
</protein>
<dbReference type="NCBIfam" id="TIGR03429">
    <property type="entry name" value="arom_pren_DMATS"/>
    <property type="match status" value="1"/>
</dbReference>
<dbReference type="InterPro" id="IPR017795">
    <property type="entry name" value="ABBA_NscD-like"/>
</dbReference>
<accession>A0A1V6PCS4</accession>
<sequence>MGSANTTLASNKMAVQEASTHQFDLLDKYMVCPVDSQREWWERTGPILASLMSSAGYSEQSQCQYLMFFYTSVVPFLGPWPQTFPSAMTHNELPLELSINFQQTDSARSIVRVAVEPITSISGTKEDPYNLSPIRDFLDRLEVLNPEGYDNRLFEHFYPKHTLSESECQELQAKNESIRELSQAAFGFDLKPDNISIKGYTFPGVKCLATGGDLPSLVIGSIQEYLGDADKHNALGLVKEYIDTTDSKANFGFVYSQDCIIPEKSRHKLYGRTKNMSWDQVQEIWTLGGKIDSPESNKGLGYLEELWKMLRIGDDHPLGLHLVWNYEIKADLEVPATKVYFPIHGLNDLENVRVIAEYLTQIGLDVHGNTYEQNVRKLL</sequence>
<dbReference type="GO" id="GO:0016765">
    <property type="term" value="F:transferase activity, transferring alkyl or aryl (other than methyl) groups"/>
    <property type="evidence" value="ECO:0007669"/>
    <property type="project" value="InterPro"/>
</dbReference>
<organism evidence="3 4">
    <name type="scientific">Penicillium decumbens</name>
    <dbReference type="NCBI Taxonomy" id="69771"/>
    <lineage>
        <taxon>Eukaryota</taxon>
        <taxon>Fungi</taxon>
        <taxon>Dikarya</taxon>
        <taxon>Ascomycota</taxon>
        <taxon>Pezizomycotina</taxon>
        <taxon>Eurotiomycetes</taxon>
        <taxon>Eurotiomycetidae</taxon>
        <taxon>Eurotiales</taxon>
        <taxon>Aspergillaceae</taxon>
        <taxon>Penicillium</taxon>
    </lineage>
</organism>